<dbReference type="CDD" id="cd01949">
    <property type="entry name" value="GGDEF"/>
    <property type="match status" value="1"/>
</dbReference>
<protein>
    <submittedName>
        <fullName evidence="7">Bifunctional diguanylate cyclase/phosphodiesterase</fullName>
    </submittedName>
</protein>
<reference evidence="7" key="2">
    <citation type="submission" date="2020-09" db="EMBL/GenBank/DDBJ databases">
        <authorList>
            <person name="Sun Q."/>
            <person name="Zhou Y."/>
        </authorList>
    </citation>
    <scope>NUCLEOTIDE SEQUENCE</scope>
    <source>
        <strain evidence="7">CGMCC 1.15725</strain>
    </source>
</reference>
<dbReference type="Pfam" id="PF13426">
    <property type="entry name" value="PAS_9"/>
    <property type="match status" value="1"/>
</dbReference>
<feature type="transmembrane region" description="Helical" evidence="2">
    <location>
        <begin position="84"/>
        <end position="105"/>
    </location>
</feature>
<feature type="transmembrane region" description="Helical" evidence="2">
    <location>
        <begin position="177"/>
        <end position="198"/>
    </location>
</feature>
<dbReference type="InterPro" id="IPR052155">
    <property type="entry name" value="Biofilm_reg_signaling"/>
</dbReference>
<name>A0A8J2YYE2_9PROT</name>
<dbReference type="Pfam" id="PF00990">
    <property type="entry name" value="GGDEF"/>
    <property type="match status" value="1"/>
</dbReference>
<dbReference type="PANTHER" id="PTHR44757">
    <property type="entry name" value="DIGUANYLATE CYCLASE DGCP"/>
    <property type="match status" value="1"/>
</dbReference>
<dbReference type="EMBL" id="BMJQ01000014">
    <property type="protein sequence ID" value="GGF36254.1"/>
    <property type="molecule type" value="Genomic_DNA"/>
</dbReference>
<dbReference type="NCBIfam" id="TIGR00254">
    <property type="entry name" value="GGDEF"/>
    <property type="match status" value="1"/>
</dbReference>
<dbReference type="NCBIfam" id="TIGR00229">
    <property type="entry name" value="sensory_box"/>
    <property type="match status" value="1"/>
</dbReference>
<dbReference type="SMART" id="SM00091">
    <property type="entry name" value="PAS"/>
    <property type="match status" value="1"/>
</dbReference>
<dbReference type="FunFam" id="3.20.20.450:FF:000001">
    <property type="entry name" value="Cyclic di-GMP phosphodiesterase yahA"/>
    <property type="match status" value="1"/>
</dbReference>
<dbReference type="SMART" id="SM00267">
    <property type="entry name" value="GGDEF"/>
    <property type="match status" value="1"/>
</dbReference>
<dbReference type="InterPro" id="IPR029787">
    <property type="entry name" value="Nucleotide_cyclase"/>
</dbReference>
<dbReference type="AlphaFoldDB" id="A0A8J2YYE2"/>
<dbReference type="FunFam" id="3.30.70.270:FF:000001">
    <property type="entry name" value="Diguanylate cyclase domain protein"/>
    <property type="match status" value="1"/>
</dbReference>
<dbReference type="CDD" id="cd00130">
    <property type="entry name" value="PAS"/>
    <property type="match status" value="1"/>
</dbReference>
<proteinExistence type="predicted"/>
<dbReference type="Pfam" id="PF03707">
    <property type="entry name" value="MHYT"/>
    <property type="match status" value="2"/>
</dbReference>
<comment type="catalytic activity">
    <reaction evidence="1">
        <text>3',3'-c-di-GMP + H2O = 5'-phosphoguanylyl(3'-&gt;5')guanosine + H(+)</text>
        <dbReference type="Rhea" id="RHEA:24902"/>
        <dbReference type="ChEBI" id="CHEBI:15377"/>
        <dbReference type="ChEBI" id="CHEBI:15378"/>
        <dbReference type="ChEBI" id="CHEBI:58754"/>
        <dbReference type="ChEBI" id="CHEBI:58805"/>
        <dbReference type="EC" id="3.1.4.52"/>
    </reaction>
    <physiologicalReaction direction="left-to-right" evidence="1">
        <dbReference type="Rhea" id="RHEA:24903"/>
    </physiologicalReaction>
</comment>
<dbReference type="GO" id="GO:0071111">
    <property type="term" value="F:cyclic-guanylate-specific phosphodiesterase activity"/>
    <property type="evidence" value="ECO:0007669"/>
    <property type="project" value="UniProtKB-EC"/>
</dbReference>
<evidence type="ECO:0000259" key="3">
    <source>
        <dbReference type="PROSITE" id="PS50112"/>
    </source>
</evidence>
<evidence type="ECO:0000259" key="6">
    <source>
        <dbReference type="PROSITE" id="PS50924"/>
    </source>
</evidence>
<sequence>MLQVLACITQQHDLRLVALAAFICVLATYTAFTLVGRAQEAPPRGRAAWITTAAVATGSGVWATHFIAMLAFEPDLPVSYMVDRTILSIIIAVLISGVGLGIAMSQRLDLRLLGGFVTGAGIGAMHYTGMWAVRLPGVLTYNLGPLSASLIVGTLMGGVATMAGFARRDFRHRVAGALLLTLAICAMHFTGMSAVVIVPDASLPVPEATIAPFWLATAVTAVTILILALGLVGSTVDQHLASRSMREAERLRASEQRFRQLADATFEGIVIHIEGEIVDANLAMCTLLDRPLDQLVGQQIWEVVAPANHELVRERIAAESTETQEIDLCDANGRTIPVEILAQTIPFGTGTARVVAVRDIRERREAEARIRHMAHHDALTGLPNRTLFHDRLEQAVSLAKRNGTTVAVHCLDLDRFKNVNDLMGHAAGDALLQQVARHLNNSVRAHDTVARLSGDEFAIIQIGVTHPDGPAILADRLVELIGQPFDLDEQQVIIGTSIGVALYPGDSESGEELVRAADTALYRAKAAGRGTYRFFEPEMDTRLQERRLLERDLRQALAEGQLEVHYQPLVECNSEALLGFEALVRWRHPERGQVPPSEFIPVAEESGLIIQLGEWVMRTACREAAKWPGDQRIAINLSPVQFRHADLAHKILTIVEQTGLAPERLELEITEGVLIEDTEHTLATLSLLKSAGIRVSLDDFGTGYSSLSYLQRFPFDKIKIDRSFVWEMGRNADSMAIVRSVIALGRSLRITVIAEGVETPEQLALLQSEQCDQVQGFLLGRPVPARDLTQLMTDAETAAAE</sequence>
<dbReference type="InterPro" id="IPR000014">
    <property type="entry name" value="PAS"/>
</dbReference>
<dbReference type="Gene3D" id="3.30.450.20">
    <property type="entry name" value="PAS domain"/>
    <property type="match status" value="1"/>
</dbReference>
<feature type="transmembrane region" description="Helical" evidence="2">
    <location>
        <begin position="47"/>
        <end position="72"/>
    </location>
</feature>
<dbReference type="InterPro" id="IPR005330">
    <property type="entry name" value="MHYT_dom"/>
</dbReference>
<dbReference type="RefSeq" id="WP_189050596.1">
    <property type="nucleotide sequence ID" value="NZ_BMJQ01000014.1"/>
</dbReference>
<dbReference type="PROSITE" id="PS50883">
    <property type="entry name" value="EAL"/>
    <property type="match status" value="1"/>
</dbReference>
<dbReference type="GO" id="GO:0071732">
    <property type="term" value="P:cellular response to nitric oxide"/>
    <property type="evidence" value="ECO:0007669"/>
    <property type="project" value="UniProtKB-ARBA"/>
</dbReference>
<dbReference type="PANTHER" id="PTHR44757:SF2">
    <property type="entry name" value="BIOFILM ARCHITECTURE MAINTENANCE PROTEIN MBAA"/>
    <property type="match status" value="1"/>
</dbReference>
<dbReference type="PROSITE" id="PS50887">
    <property type="entry name" value="GGDEF"/>
    <property type="match status" value="1"/>
</dbReference>
<feature type="transmembrane region" description="Helical" evidence="2">
    <location>
        <begin position="112"/>
        <end position="133"/>
    </location>
</feature>
<dbReference type="Proteomes" id="UP000646365">
    <property type="component" value="Unassembled WGS sequence"/>
</dbReference>
<dbReference type="CDD" id="cd01948">
    <property type="entry name" value="EAL"/>
    <property type="match status" value="1"/>
</dbReference>
<feature type="domain" description="MHYT" evidence="6">
    <location>
        <begin position="12"/>
        <end position="198"/>
    </location>
</feature>
<dbReference type="SMART" id="SM00052">
    <property type="entry name" value="EAL"/>
    <property type="match status" value="1"/>
</dbReference>
<dbReference type="Gene3D" id="3.20.20.450">
    <property type="entry name" value="EAL domain"/>
    <property type="match status" value="1"/>
</dbReference>
<dbReference type="SUPFAM" id="SSF141868">
    <property type="entry name" value="EAL domain-like"/>
    <property type="match status" value="1"/>
</dbReference>
<feature type="domain" description="PAS" evidence="3">
    <location>
        <begin position="254"/>
        <end position="316"/>
    </location>
</feature>
<dbReference type="SUPFAM" id="SSF55785">
    <property type="entry name" value="PYP-like sensor domain (PAS domain)"/>
    <property type="match status" value="1"/>
</dbReference>
<keyword evidence="2" id="KW-0472">Membrane</keyword>
<feature type="domain" description="GGDEF" evidence="5">
    <location>
        <begin position="404"/>
        <end position="537"/>
    </location>
</feature>
<dbReference type="InterPro" id="IPR001633">
    <property type="entry name" value="EAL_dom"/>
</dbReference>
<evidence type="ECO:0000256" key="1">
    <source>
        <dbReference type="ARBA" id="ARBA00051114"/>
    </source>
</evidence>
<dbReference type="PROSITE" id="PS50112">
    <property type="entry name" value="PAS"/>
    <property type="match status" value="1"/>
</dbReference>
<organism evidence="7 8">
    <name type="scientific">Aliidongia dinghuensis</name>
    <dbReference type="NCBI Taxonomy" id="1867774"/>
    <lineage>
        <taxon>Bacteria</taxon>
        <taxon>Pseudomonadati</taxon>
        <taxon>Pseudomonadota</taxon>
        <taxon>Alphaproteobacteria</taxon>
        <taxon>Rhodospirillales</taxon>
        <taxon>Dongiaceae</taxon>
        <taxon>Aliidongia</taxon>
    </lineage>
</organism>
<feature type="transmembrane region" description="Helical" evidence="2">
    <location>
        <begin position="145"/>
        <end position="165"/>
    </location>
</feature>
<reference evidence="7" key="1">
    <citation type="journal article" date="2014" name="Int. J. Syst. Evol. Microbiol.">
        <title>Complete genome sequence of Corynebacterium casei LMG S-19264T (=DSM 44701T), isolated from a smear-ripened cheese.</title>
        <authorList>
            <consortium name="US DOE Joint Genome Institute (JGI-PGF)"/>
            <person name="Walter F."/>
            <person name="Albersmeier A."/>
            <person name="Kalinowski J."/>
            <person name="Ruckert C."/>
        </authorList>
    </citation>
    <scope>NUCLEOTIDE SEQUENCE</scope>
    <source>
        <strain evidence="7">CGMCC 1.15725</strain>
    </source>
</reference>
<gene>
    <name evidence="7" type="ORF">GCM10011611_48340</name>
</gene>
<evidence type="ECO:0000313" key="8">
    <source>
        <dbReference type="Proteomes" id="UP000646365"/>
    </source>
</evidence>
<dbReference type="Gene3D" id="3.30.70.270">
    <property type="match status" value="1"/>
</dbReference>
<dbReference type="GO" id="GO:0016020">
    <property type="term" value="C:membrane"/>
    <property type="evidence" value="ECO:0007669"/>
    <property type="project" value="UniProtKB-UniRule"/>
</dbReference>
<dbReference type="InterPro" id="IPR043128">
    <property type="entry name" value="Rev_trsase/Diguanyl_cyclase"/>
</dbReference>
<evidence type="ECO:0000259" key="4">
    <source>
        <dbReference type="PROSITE" id="PS50883"/>
    </source>
</evidence>
<dbReference type="InterPro" id="IPR035919">
    <property type="entry name" value="EAL_sf"/>
</dbReference>
<dbReference type="PROSITE" id="PS50924">
    <property type="entry name" value="MHYT"/>
    <property type="match status" value="1"/>
</dbReference>
<evidence type="ECO:0000259" key="5">
    <source>
        <dbReference type="PROSITE" id="PS50887"/>
    </source>
</evidence>
<evidence type="ECO:0000313" key="7">
    <source>
        <dbReference type="EMBL" id="GGF36254.1"/>
    </source>
</evidence>
<keyword evidence="2" id="KW-0812">Transmembrane</keyword>
<dbReference type="InterPro" id="IPR000160">
    <property type="entry name" value="GGDEF_dom"/>
</dbReference>
<keyword evidence="8" id="KW-1185">Reference proteome</keyword>
<keyword evidence="2" id="KW-1133">Transmembrane helix</keyword>
<feature type="transmembrane region" description="Helical" evidence="2">
    <location>
        <begin position="16"/>
        <end position="35"/>
    </location>
</feature>
<evidence type="ECO:0000256" key="2">
    <source>
        <dbReference type="PROSITE-ProRule" id="PRU00244"/>
    </source>
</evidence>
<dbReference type="InterPro" id="IPR035965">
    <property type="entry name" value="PAS-like_dom_sf"/>
</dbReference>
<feature type="transmembrane region" description="Helical" evidence="2">
    <location>
        <begin position="210"/>
        <end position="236"/>
    </location>
</feature>
<accession>A0A8J2YYE2</accession>
<dbReference type="Pfam" id="PF00563">
    <property type="entry name" value="EAL"/>
    <property type="match status" value="1"/>
</dbReference>
<comment type="caution">
    <text evidence="7">The sequence shown here is derived from an EMBL/GenBank/DDBJ whole genome shotgun (WGS) entry which is preliminary data.</text>
</comment>
<dbReference type="SUPFAM" id="SSF55073">
    <property type="entry name" value="Nucleotide cyclase"/>
    <property type="match status" value="1"/>
</dbReference>
<feature type="domain" description="EAL" evidence="4">
    <location>
        <begin position="546"/>
        <end position="796"/>
    </location>
</feature>